<evidence type="ECO:0000313" key="3">
    <source>
        <dbReference type="Proteomes" id="UP000077051"/>
    </source>
</evidence>
<protein>
    <submittedName>
        <fullName evidence="2">Uncharacterized protein</fullName>
    </submittedName>
</protein>
<keyword evidence="1" id="KW-0732">Signal</keyword>
<keyword evidence="3" id="KW-1185">Reference proteome</keyword>
<evidence type="ECO:0000256" key="1">
    <source>
        <dbReference type="SAM" id="SignalP"/>
    </source>
</evidence>
<proteinExistence type="predicted"/>
<feature type="signal peptide" evidence="1">
    <location>
        <begin position="1"/>
        <end position="21"/>
    </location>
</feature>
<dbReference type="AlphaFoldDB" id="A0A162TWX0"/>
<dbReference type="EMBL" id="AMYB01000001">
    <property type="protein sequence ID" value="OAD07782.1"/>
    <property type="molecule type" value="Genomic_DNA"/>
</dbReference>
<dbReference type="OrthoDB" id="2284532at2759"/>
<dbReference type="STRING" id="747725.A0A162TWX0"/>
<sequence>MLKFASLILGVFFSAVVSAVANENVQILAEESISIIPGPDGRNVIPVVQTIDGTITTFYYTIIGEQTIVNGEQSTTLDGADDDLAEYPNIANALRNMDAFEDMLARILQQNPEFGMLVDSQSEPHVSASASASVSS</sequence>
<organism evidence="2 3">
    <name type="scientific">Mucor lusitanicus CBS 277.49</name>
    <dbReference type="NCBI Taxonomy" id="747725"/>
    <lineage>
        <taxon>Eukaryota</taxon>
        <taxon>Fungi</taxon>
        <taxon>Fungi incertae sedis</taxon>
        <taxon>Mucoromycota</taxon>
        <taxon>Mucoromycotina</taxon>
        <taxon>Mucoromycetes</taxon>
        <taxon>Mucorales</taxon>
        <taxon>Mucorineae</taxon>
        <taxon>Mucoraceae</taxon>
        <taxon>Mucor</taxon>
    </lineage>
</organism>
<gene>
    <name evidence="2" type="ORF">MUCCIDRAFT_104722</name>
</gene>
<accession>A0A162TWX0</accession>
<comment type="caution">
    <text evidence="2">The sequence shown here is derived from an EMBL/GenBank/DDBJ whole genome shotgun (WGS) entry which is preliminary data.</text>
</comment>
<feature type="chain" id="PRO_5007840154" evidence="1">
    <location>
        <begin position="22"/>
        <end position="136"/>
    </location>
</feature>
<dbReference type="VEuPathDB" id="FungiDB:MUCCIDRAFT_104722"/>
<dbReference type="Proteomes" id="UP000077051">
    <property type="component" value="Unassembled WGS sequence"/>
</dbReference>
<reference evidence="2 3" key="1">
    <citation type="submission" date="2015-06" db="EMBL/GenBank/DDBJ databases">
        <title>Expansion of signal transduction pathways in fungi by whole-genome duplication.</title>
        <authorList>
            <consortium name="DOE Joint Genome Institute"/>
            <person name="Corrochano L.M."/>
            <person name="Kuo A."/>
            <person name="Marcet-Houben M."/>
            <person name="Polaino S."/>
            <person name="Salamov A."/>
            <person name="Villalobos J.M."/>
            <person name="Alvarez M.I."/>
            <person name="Avalos J."/>
            <person name="Benito E.P."/>
            <person name="Benoit I."/>
            <person name="Burger G."/>
            <person name="Camino L.P."/>
            <person name="Canovas D."/>
            <person name="Cerda-Olmedo E."/>
            <person name="Cheng J.-F."/>
            <person name="Dominguez A."/>
            <person name="Elias M."/>
            <person name="Eslava A.P."/>
            <person name="Glaser F."/>
            <person name="Grimwood J."/>
            <person name="Gutierrez G."/>
            <person name="Heitman J."/>
            <person name="Henrissat B."/>
            <person name="Iturriaga E.A."/>
            <person name="Lang B.F."/>
            <person name="Lavin J.L."/>
            <person name="Lee S."/>
            <person name="Li W."/>
            <person name="Lindquist E."/>
            <person name="Lopez-Garcia S."/>
            <person name="Luque E.M."/>
            <person name="Marcos A.T."/>
            <person name="Martin J."/>
            <person name="Mccluskey K."/>
            <person name="Medina H.R."/>
            <person name="Miralles-Duran A."/>
            <person name="Miyazaki A."/>
            <person name="Munoz-Torres E."/>
            <person name="Oguiza J.A."/>
            <person name="Ohm R."/>
            <person name="Olmedo M."/>
            <person name="Orejas M."/>
            <person name="Ortiz-Castellanos L."/>
            <person name="Pisabarro A.G."/>
            <person name="Rodriguez-Romero J."/>
            <person name="Ruiz-Herrera J."/>
            <person name="Ruiz-Vazquez R."/>
            <person name="Sanz C."/>
            <person name="Schackwitz W."/>
            <person name="Schmutz J."/>
            <person name="Shahriari M."/>
            <person name="Shelest E."/>
            <person name="Silva-Franco F."/>
            <person name="Soanes D."/>
            <person name="Syed K."/>
            <person name="Tagua V.G."/>
            <person name="Talbot N.J."/>
            <person name="Thon M."/>
            <person name="De Vries R.P."/>
            <person name="Wiebenga A."/>
            <person name="Yadav J.S."/>
            <person name="Braun E.L."/>
            <person name="Baker S."/>
            <person name="Garre V."/>
            <person name="Horwitz B."/>
            <person name="Torres-Martinez S."/>
            <person name="Idnurm A."/>
            <person name="Herrera-Estrella A."/>
            <person name="Gabaldon T."/>
            <person name="Grigoriev I.V."/>
        </authorList>
    </citation>
    <scope>NUCLEOTIDE SEQUENCE [LARGE SCALE GENOMIC DNA]</scope>
    <source>
        <strain evidence="2 3">CBS 277.49</strain>
    </source>
</reference>
<evidence type="ECO:0000313" key="2">
    <source>
        <dbReference type="EMBL" id="OAD07782.1"/>
    </source>
</evidence>
<name>A0A162TWX0_MUCCL</name>